<dbReference type="Proteomes" id="UP001060085">
    <property type="component" value="Linkage Group LG07"/>
</dbReference>
<protein>
    <submittedName>
        <fullName evidence="1">Uncharacterized protein</fullName>
    </submittedName>
</protein>
<evidence type="ECO:0000313" key="2">
    <source>
        <dbReference type="Proteomes" id="UP001060085"/>
    </source>
</evidence>
<evidence type="ECO:0000313" key="1">
    <source>
        <dbReference type="EMBL" id="KAI5654395.1"/>
    </source>
</evidence>
<accession>A0ACC0A2C7</accession>
<gene>
    <name evidence="1" type="ORF">M9H77_31582</name>
</gene>
<name>A0ACC0A2C7_CATRO</name>
<proteinExistence type="predicted"/>
<keyword evidence="2" id="KW-1185">Reference proteome</keyword>
<comment type="caution">
    <text evidence="1">The sequence shown here is derived from an EMBL/GenBank/DDBJ whole genome shotgun (WGS) entry which is preliminary data.</text>
</comment>
<reference evidence="2" key="1">
    <citation type="journal article" date="2023" name="Nat. Plants">
        <title>Single-cell RNA sequencing provides a high-resolution roadmap for understanding the multicellular compartmentation of specialized metabolism.</title>
        <authorList>
            <person name="Sun S."/>
            <person name="Shen X."/>
            <person name="Li Y."/>
            <person name="Li Y."/>
            <person name="Wang S."/>
            <person name="Li R."/>
            <person name="Zhang H."/>
            <person name="Shen G."/>
            <person name="Guo B."/>
            <person name="Wei J."/>
            <person name="Xu J."/>
            <person name="St-Pierre B."/>
            <person name="Chen S."/>
            <person name="Sun C."/>
        </authorList>
    </citation>
    <scope>NUCLEOTIDE SEQUENCE [LARGE SCALE GENOMIC DNA]</scope>
</reference>
<organism evidence="1 2">
    <name type="scientific">Catharanthus roseus</name>
    <name type="common">Madagascar periwinkle</name>
    <name type="synonym">Vinca rosea</name>
    <dbReference type="NCBI Taxonomy" id="4058"/>
    <lineage>
        <taxon>Eukaryota</taxon>
        <taxon>Viridiplantae</taxon>
        <taxon>Streptophyta</taxon>
        <taxon>Embryophyta</taxon>
        <taxon>Tracheophyta</taxon>
        <taxon>Spermatophyta</taxon>
        <taxon>Magnoliopsida</taxon>
        <taxon>eudicotyledons</taxon>
        <taxon>Gunneridae</taxon>
        <taxon>Pentapetalae</taxon>
        <taxon>asterids</taxon>
        <taxon>lamiids</taxon>
        <taxon>Gentianales</taxon>
        <taxon>Apocynaceae</taxon>
        <taxon>Rauvolfioideae</taxon>
        <taxon>Vinceae</taxon>
        <taxon>Catharanthinae</taxon>
        <taxon>Catharanthus</taxon>
    </lineage>
</organism>
<sequence>MLQIGSRQASQIDVLLTRSSSHHTVDMSRDRGSLKCRSHYMALSEWDLTDAQTWIYLYFSMFAPAVRPGTEACKPYILQYPILDLRQLRRLDGHRIGLRRFGLGGFPRGTDSLHTLIASSLYFRPPYPTSGGTQAAKQQDVCVEEYFCGGTVARGTFAFIDSVMD</sequence>
<dbReference type="EMBL" id="CM044707">
    <property type="protein sequence ID" value="KAI5654395.1"/>
    <property type="molecule type" value="Genomic_DNA"/>
</dbReference>